<reference evidence="7" key="1">
    <citation type="submission" date="2022-03" db="EMBL/GenBank/DDBJ databases">
        <title>A functionally conserved STORR gene fusion in Papaver species that diverged 16.8 million years ago.</title>
        <authorList>
            <person name="Catania T."/>
        </authorList>
    </citation>
    <scope>NUCLEOTIDE SEQUENCE</scope>
    <source>
        <strain evidence="7">S-191538</strain>
    </source>
</reference>
<dbReference type="EMBL" id="JAJJMA010009958">
    <property type="protein sequence ID" value="MCL7022305.1"/>
    <property type="molecule type" value="Genomic_DNA"/>
</dbReference>
<dbReference type="GO" id="GO:0046983">
    <property type="term" value="F:protein dimerization activity"/>
    <property type="evidence" value="ECO:0007669"/>
    <property type="project" value="InterPro"/>
</dbReference>
<sequence>MVVIVKNKKERKPSQGRKKILIERIAIKSNRQVTFSKRRNGLFKKASELCVLCGAEIAVIVFSPAGKAYSFGNPHVDSTLGRFLNENYQNNRELAIRPPNIYPRHGMSVHEQQQQQQQQYMKVANQLDVEKKRGVFVDKLKKLNTTTTANDNSDKFWWEIPIDGLSLNELEQMKAAMEELKKTVAKRIEELVIHGAPSSSTMMMPTPYLNVNPVGAMGSYAGGDGRQAARCTTAATTTAIVPYDDNYNY</sequence>
<dbReference type="GO" id="GO:0045944">
    <property type="term" value="P:positive regulation of transcription by RNA polymerase II"/>
    <property type="evidence" value="ECO:0007669"/>
    <property type="project" value="InterPro"/>
</dbReference>
<dbReference type="InterPro" id="IPR002100">
    <property type="entry name" value="TF_MADSbox"/>
</dbReference>
<evidence type="ECO:0000256" key="2">
    <source>
        <dbReference type="ARBA" id="ARBA00023015"/>
    </source>
</evidence>
<dbReference type="GO" id="GO:0005634">
    <property type="term" value="C:nucleus"/>
    <property type="evidence" value="ECO:0007669"/>
    <property type="project" value="UniProtKB-SubCell"/>
</dbReference>
<dbReference type="SUPFAM" id="SSF55455">
    <property type="entry name" value="SRF-like"/>
    <property type="match status" value="1"/>
</dbReference>
<evidence type="ECO:0000256" key="3">
    <source>
        <dbReference type="ARBA" id="ARBA00023125"/>
    </source>
</evidence>
<proteinExistence type="predicted"/>
<evidence type="ECO:0000313" key="7">
    <source>
        <dbReference type="EMBL" id="MCL7022305.1"/>
    </source>
</evidence>
<comment type="subcellular location">
    <subcellularLocation>
        <location evidence="1">Nucleus</location>
    </subcellularLocation>
</comment>
<dbReference type="Pfam" id="PF00319">
    <property type="entry name" value="SRF-TF"/>
    <property type="match status" value="1"/>
</dbReference>
<keyword evidence="5" id="KW-0539">Nucleus</keyword>
<evidence type="ECO:0000313" key="8">
    <source>
        <dbReference type="Proteomes" id="UP001177140"/>
    </source>
</evidence>
<evidence type="ECO:0000256" key="5">
    <source>
        <dbReference type="ARBA" id="ARBA00023242"/>
    </source>
</evidence>
<evidence type="ECO:0000259" key="6">
    <source>
        <dbReference type="PROSITE" id="PS50066"/>
    </source>
</evidence>
<name>A0AA41RRI9_PAPNU</name>
<evidence type="ECO:0000256" key="4">
    <source>
        <dbReference type="ARBA" id="ARBA00023163"/>
    </source>
</evidence>
<organism evidence="7 8">
    <name type="scientific">Papaver nudicaule</name>
    <name type="common">Iceland poppy</name>
    <dbReference type="NCBI Taxonomy" id="74823"/>
    <lineage>
        <taxon>Eukaryota</taxon>
        <taxon>Viridiplantae</taxon>
        <taxon>Streptophyta</taxon>
        <taxon>Embryophyta</taxon>
        <taxon>Tracheophyta</taxon>
        <taxon>Spermatophyta</taxon>
        <taxon>Magnoliopsida</taxon>
        <taxon>Ranunculales</taxon>
        <taxon>Papaveraceae</taxon>
        <taxon>Papaveroideae</taxon>
        <taxon>Papaver</taxon>
    </lineage>
</organism>
<dbReference type="PRINTS" id="PR00404">
    <property type="entry name" value="MADSDOMAIN"/>
</dbReference>
<dbReference type="PANTHER" id="PTHR11945">
    <property type="entry name" value="MADS BOX PROTEIN"/>
    <property type="match status" value="1"/>
</dbReference>
<dbReference type="PANTHER" id="PTHR11945:SF629">
    <property type="entry name" value="OS02G0164450 PROTEIN"/>
    <property type="match status" value="1"/>
</dbReference>
<keyword evidence="4" id="KW-0804">Transcription</keyword>
<dbReference type="CDD" id="cd00265">
    <property type="entry name" value="MADS_MEF2_like"/>
    <property type="match status" value="1"/>
</dbReference>
<protein>
    <recommendedName>
        <fullName evidence="6">MADS-box domain-containing protein</fullName>
    </recommendedName>
</protein>
<dbReference type="PROSITE" id="PS50066">
    <property type="entry name" value="MADS_BOX_2"/>
    <property type="match status" value="1"/>
</dbReference>
<dbReference type="FunFam" id="3.40.1810.10:FF:000006">
    <property type="entry name" value="Agamous-like MADS-box protein AGL62"/>
    <property type="match status" value="1"/>
</dbReference>
<evidence type="ECO:0000256" key="1">
    <source>
        <dbReference type="ARBA" id="ARBA00004123"/>
    </source>
</evidence>
<dbReference type="GO" id="GO:0000981">
    <property type="term" value="F:DNA-binding transcription factor activity, RNA polymerase II-specific"/>
    <property type="evidence" value="ECO:0007669"/>
    <property type="project" value="TreeGrafter"/>
</dbReference>
<dbReference type="AlphaFoldDB" id="A0AA41RRI9"/>
<comment type="caution">
    <text evidence="7">The sequence shown here is derived from an EMBL/GenBank/DDBJ whole genome shotgun (WGS) entry which is preliminary data.</text>
</comment>
<keyword evidence="3" id="KW-0238">DNA-binding</keyword>
<feature type="domain" description="MADS-box" evidence="6">
    <location>
        <begin position="15"/>
        <end position="75"/>
    </location>
</feature>
<dbReference type="GO" id="GO:0000978">
    <property type="term" value="F:RNA polymerase II cis-regulatory region sequence-specific DNA binding"/>
    <property type="evidence" value="ECO:0007669"/>
    <property type="project" value="TreeGrafter"/>
</dbReference>
<dbReference type="Gene3D" id="3.40.1810.10">
    <property type="entry name" value="Transcription factor, MADS-box"/>
    <property type="match status" value="1"/>
</dbReference>
<keyword evidence="8" id="KW-1185">Reference proteome</keyword>
<dbReference type="InterPro" id="IPR036879">
    <property type="entry name" value="TF_MADSbox_sf"/>
</dbReference>
<gene>
    <name evidence="7" type="ORF">MKW94_003138</name>
</gene>
<dbReference type="InterPro" id="IPR033896">
    <property type="entry name" value="MEF2-like_N"/>
</dbReference>
<dbReference type="Proteomes" id="UP001177140">
    <property type="component" value="Unassembled WGS sequence"/>
</dbReference>
<dbReference type="SMART" id="SM00432">
    <property type="entry name" value="MADS"/>
    <property type="match status" value="1"/>
</dbReference>
<keyword evidence="2" id="KW-0805">Transcription regulation</keyword>
<accession>A0AA41RRI9</accession>